<keyword evidence="5" id="KW-0418">Kinase</keyword>
<comment type="catalytic activity">
    <reaction evidence="1">
        <text>ATP + protein L-histidine = ADP + protein N-phospho-L-histidine.</text>
        <dbReference type="EC" id="2.7.13.3"/>
    </reaction>
</comment>
<keyword evidence="5" id="KW-0808">Transferase</keyword>
<keyword evidence="6" id="KW-1185">Reference proteome</keyword>
<gene>
    <name evidence="5" type="ORF">U0035_01265</name>
</gene>
<dbReference type="Pfam" id="PF02518">
    <property type="entry name" value="HATPase_c"/>
    <property type="match status" value="1"/>
</dbReference>
<dbReference type="EC" id="2.7.13.3" evidence="2"/>
<dbReference type="InterPro" id="IPR003594">
    <property type="entry name" value="HATPase_dom"/>
</dbReference>
<evidence type="ECO:0000256" key="1">
    <source>
        <dbReference type="ARBA" id="ARBA00000085"/>
    </source>
</evidence>
<dbReference type="InterPro" id="IPR005467">
    <property type="entry name" value="His_kinase_dom"/>
</dbReference>
<keyword evidence="3" id="KW-0597">Phosphoprotein</keyword>
<dbReference type="EMBL" id="CP139960">
    <property type="protein sequence ID" value="WQD38772.1"/>
    <property type="molecule type" value="Genomic_DNA"/>
</dbReference>
<dbReference type="InterPro" id="IPR036890">
    <property type="entry name" value="HATPase_C_sf"/>
</dbReference>
<evidence type="ECO:0000256" key="2">
    <source>
        <dbReference type="ARBA" id="ARBA00012438"/>
    </source>
</evidence>
<name>A0ABZ0W8F3_9BACT</name>
<organism evidence="5 6">
    <name type="scientific">Niabella yanshanensis</name>
    <dbReference type="NCBI Taxonomy" id="577386"/>
    <lineage>
        <taxon>Bacteria</taxon>
        <taxon>Pseudomonadati</taxon>
        <taxon>Bacteroidota</taxon>
        <taxon>Chitinophagia</taxon>
        <taxon>Chitinophagales</taxon>
        <taxon>Chitinophagaceae</taxon>
        <taxon>Niabella</taxon>
    </lineage>
</organism>
<protein>
    <recommendedName>
        <fullName evidence="2">histidine kinase</fullName>
        <ecNumber evidence="2">2.7.13.3</ecNumber>
    </recommendedName>
</protein>
<proteinExistence type="predicted"/>
<accession>A0ABZ0W8F3</accession>
<dbReference type="GO" id="GO:0016301">
    <property type="term" value="F:kinase activity"/>
    <property type="evidence" value="ECO:0007669"/>
    <property type="project" value="UniProtKB-KW"/>
</dbReference>
<dbReference type="SUPFAM" id="SSF55874">
    <property type="entry name" value="ATPase domain of HSP90 chaperone/DNA topoisomerase II/histidine kinase"/>
    <property type="match status" value="1"/>
</dbReference>
<dbReference type="Gene3D" id="3.30.565.10">
    <property type="entry name" value="Histidine kinase-like ATPase, C-terminal domain"/>
    <property type="match status" value="1"/>
</dbReference>
<dbReference type="PROSITE" id="PS50109">
    <property type="entry name" value="HIS_KIN"/>
    <property type="match status" value="1"/>
</dbReference>
<dbReference type="Proteomes" id="UP001325680">
    <property type="component" value="Chromosome"/>
</dbReference>
<dbReference type="PANTHER" id="PTHR43547:SF2">
    <property type="entry name" value="HYBRID SIGNAL TRANSDUCTION HISTIDINE KINASE C"/>
    <property type="match status" value="1"/>
</dbReference>
<evidence type="ECO:0000313" key="5">
    <source>
        <dbReference type="EMBL" id="WQD38772.1"/>
    </source>
</evidence>
<feature type="domain" description="Histidine kinase" evidence="4">
    <location>
        <begin position="49"/>
        <end position="266"/>
    </location>
</feature>
<dbReference type="SMART" id="SM00387">
    <property type="entry name" value="HATPase_c"/>
    <property type="match status" value="1"/>
</dbReference>
<sequence length="276" mass="30938">MILFWLTLLLLVTVLIAFLIYQYRQLQLARVRIRLLEALESEKDKLFTVIGHDLNGFVNMGHAGLQLYRLGNLTQDDKQALLDELEEKFYTASVTLQSLLNWGKSLFKGLTINPGVFDGTELIEAELNLAKATIKNKAIRVINKMPVPQPVYTDMDHFKFIIRNLVSNAVKFSRTAGAITIGTIDKGQEGFVVIVVTDSGIGMAKEKLKQVFFPFGPSTEGTAKEKGNGIGLMLCREYARQNGGELWAESRDGAGTSFYYAVKVHLHHLKYPVRLD</sequence>
<evidence type="ECO:0000313" key="6">
    <source>
        <dbReference type="Proteomes" id="UP001325680"/>
    </source>
</evidence>
<dbReference type="PANTHER" id="PTHR43547">
    <property type="entry name" value="TWO-COMPONENT HISTIDINE KINASE"/>
    <property type="match status" value="1"/>
</dbReference>
<reference evidence="5 6" key="1">
    <citation type="submission" date="2023-12" db="EMBL/GenBank/DDBJ databases">
        <title>Genome sequencing and assembly of bacterial species from a model synthetic community.</title>
        <authorList>
            <person name="Hogle S.L."/>
        </authorList>
    </citation>
    <scope>NUCLEOTIDE SEQUENCE [LARGE SCALE GENOMIC DNA]</scope>
    <source>
        <strain evidence="5 6">HAMBI_3031</strain>
    </source>
</reference>
<dbReference type="PRINTS" id="PR00344">
    <property type="entry name" value="BCTRLSENSOR"/>
</dbReference>
<dbReference type="RefSeq" id="WP_114792693.1">
    <property type="nucleotide sequence ID" value="NZ_CP139960.1"/>
</dbReference>
<dbReference type="InterPro" id="IPR004358">
    <property type="entry name" value="Sig_transdc_His_kin-like_C"/>
</dbReference>
<evidence type="ECO:0000256" key="3">
    <source>
        <dbReference type="ARBA" id="ARBA00022553"/>
    </source>
</evidence>
<evidence type="ECO:0000259" key="4">
    <source>
        <dbReference type="PROSITE" id="PS50109"/>
    </source>
</evidence>